<reference evidence="1 2" key="1">
    <citation type="submission" date="2018-09" db="EMBL/GenBank/DDBJ databases">
        <title>Complete genome sequence of Cupriavidus oxalaticus T2, a bacterium capable of phenol tolerance and degradation.</title>
        <authorList>
            <person name="Yan J."/>
        </authorList>
    </citation>
    <scope>NUCLEOTIDE SEQUENCE [LARGE SCALE GENOMIC DNA]</scope>
    <source>
        <strain evidence="1 2">T2</strain>
    </source>
</reference>
<dbReference type="EMBL" id="CP032518">
    <property type="protein sequence ID" value="QEZ44533.1"/>
    <property type="molecule type" value="Genomic_DNA"/>
</dbReference>
<evidence type="ECO:0000313" key="1">
    <source>
        <dbReference type="EMBL" id="QEZ44533.1"/>
    </source>
</evidence>
<sequence length="73" mass="7199">MKRLGLRWAAGLAAVGVGLAAAWVLAGGNGVAVAYGGHDEVRAADTGPDGCDAACVRSRGAAAMVILGQRPPQ</sequence>
<accession>A0A5P3VGK1</accession>
<protein>
    <submittedName>
        <fullName evidence="1">Uncharacterized protein</fullName>
    </submittedName>
</protein>
<organism evidence="1 2">
    <name type="scientific">Cupriavidus oxalaticus</name>
    <dbReference type="NCBI Taxonomy" id="96344"/>
    <lineage>
        <taxon>Bacteria</taxon>
        <taxon>Pseudomonadati</taxon>
        <taxon>Pseudomonadota</taxon>
        <taxon>Betaproteobacteria</taxon>
        <taxon>Burkholderiales</taxon>
        <taxon>Burkholderiaceae</taxon>
        <taxon>Cupriavidus</taxon>
    </lineage>
</organism>
<evidence type="ECO:0000313" key="2">
    <source>
        <dbReference type="Proteomes" id="UP000325743"/>
    </source>
</evidence>
<name>A0A5P3VGK1_9BURK</name>
<dbReference type="Proteomes" id="UP000325743">
    <property type="component" value="Chromosome 1"/>
</dbReference>
<gene>
    <name evidence="1" type="ORF">D2917_10030</name>
</gene>
<dbReference type="AlphaFoldDB" id="A0A5P3VGK1"/>
<proteinExistence type="predicted"/>